<protein>
    <recommendedName>
        <fullName evidence="2">(S)-ureidoglycine aminohydrolase cupin domain-containing protein</fullName>
    </recommendedName>
</protein>
<accession>A0A919AQ41</accession>
<dbReference type="Proteomes" id="UP000630923">
    <property type="component" value="Unassembled WGS sequence"/>
</dbReference>
<dbReference type="RefSeq" id="WP_229819194.1">
    <property type="nucleotide sequence ID" value="NZ_BNCI01000001.1"/>
</dbReference>
<organism evidence="3 4">
    <name type="scientific">Kordiimonas sediminis</name>
    <dbReference type="NCBI Taxonomy" id="1735581"/>
    <lineage>
        <taxon>Bacteria</taxon>
        <taxon>Pseudomonadati</taxon>
        <taxon>Pseudomonadota</taxon>
        <taxon>Alphaproteobacteria</taxon>
        <taxon>Kordiimonadales</taxon>
        <taxon>Kordiimonadaceae</taxon>
        <taxon>Kordiimonas</taxon>
    </lineage>
</organism>
<dbReference type="Pfam" id="PF05899">
    <property type="entry name" value="Cupin_3"/>
    <property type="match status" value="1"/>
</dbReference>
<dbReference type="InterPro" id="IPR011051">
    <property type="entry name" value="RmlC_Cupin_sf"/>
</dbReference>
<comment type="caution">
    <text evidence="3">The sequence shown here is derived from an EMBL/GenBank/DDBJ whole genome shotgun (WGS) entry which is preliminary data.</text>
</comment>
<evidence type="ECO:0000313" key="4">
    <source>
        <dbReference type="Proteomes" id="UP000630923"/>
    </source>
</evidence>
<dbReference type="InterPro" id="IPR008579">
    <property type="entry name" value="UGlyAH_Cupin_dom"/>
</dbReference>
<dbReference type="InterPro" id="IPR014710">
    <property type="entry name" value="RmlC-like_jellyroll"/>
</dbReference>
<sequence length="153" mass="16776">MKTQIRSLVCAATILGMAGTVSALSDVVKPVPMTKDQIAGNIFKDYTPVVTERETAKGKSTAYDVETFLSSDKQFDTGMYKAGPARWEIDEPYGVDEFMYFLEGSVTLTSSDGSVMTINAGDAVTIPREWTGVWETDGYVKIYVIYNSEGPIE</sequence>
<feature type="domain" description="(S)-ureidoglycine aminohydrolase cupin" evidence="2">
    <location>
        <begin position="70"/>
        <end position="140"/>
    </location>
</feature>
<gene>
    <name evidence="3" type="ORF">GCM10017044_13470</name>
</gene>
<dbReference type="Gene3D" id="2.60.120.10">
    <property type="entry name" value="Jelly Rolls"/>
    <property type="match status" value="1"/>
</dbReference>
<keyword evidence="4" id="KW-1185">Reference proteome</keyword>
<evidence type="ECO:0000259" key="2">
    <source>
        <dbReference type="Pfam" id="PF05899"/>
    </source>
</evidence>
<evidence type="ECO:0000256" key="1">
    <source>
        <dbReference type="SAM" id="SignalP"/>
    </source>
</evidence>
<dbReference type="EMBL" id="BNCI01000001">
    <property type="protein sequence ID" value="GHF20000.1"/>
    <property type="molecule type" value="Genomic_DNA"/>
</dbReference>
<dbReference type="SUPFAM" id="SSF51182">
    <property type="entry name" value="RmlC-like cupins"/>
    <property type="match status" value="1"/>
</dbReference>
<reference evidence="3" key="1">
    <citation type="journal article" date="2014" name="Int. J. Syst. Evol. Microbiol.">
        <title>Complete genome sequence of Corynebacterium casei LMG S-19264T (=DSM 44701T), isolated from a smear-ripened cheese.</title>
        <authorList>
            <consortium name="US DOE Joint Genome Institute (JGI-PGF)"/>
            <person name="Walter F."/>
            <person name="Albersmeier A."/>
            <person name="Kalinowski J."/>
            <person name="Ruckert C."/>
        </authorList>
    </citation>
    <scope>NUCLEOTIDE SEQUENCE</scope>
    <source>
        <strain evidence="3">KCTC 42590</strain>
    </source>
</reference>
<keyword evidence="1" id="KW-0732">Signal</keyword>
<feature type="signal peptide" evidence="1">
    <location>
        <begin position="1"/>
        <end position="23"/>
    </location>
</feature>
<reference evidence="3" key="2">
    <citation type="submission" date="2020-09" db="EMBL/GenBank/DDBJ databases">
        <authorList>
            <person name="Sun Q."/>
            <person name="Kim S."/>
        </authorList>
    </citation>
    <scope>NUCLEOTIDE SEQUENCE</scope>
    <source>
        <strain evidence="3">KCTC 42590</strain>
    </source>
</reference>
<name>A0A919AQ41_9PROT</name>
<dbReference type="AlphaFoldDB" id="A0A919AQ41"/>
<evidence type="ECO:0000313" key="3">
    <source>
        <dbReference type="EMBL" id="GHF20000.1"/>
    </source>
</evidence>
<proteinExistence type="predicted"/>
<feature type="chain" id="PRO_5037387250" description="(S)-ureidoglycine aminohydrolase cupin domain-containing protein" evidence="1">
    <location>
        <begin position="24"/>
        <end position="153"/>
    </location>
</feature>